<feature type="compositionally biased region" description="Low complexity" evidence="1">
    <location>
        <begin position="171"/>
        <end position="204"/>
    </location>
</feature>
<feature type="compositionally biased region" description="Basic and acidic residues" evidence="1">
    <location>
        <begin position="115"/>
        <end position="129"/>
    </location>
</feature>
<feature type="compositionally biased region" description="Polar residues" evidence="1">
    <location>
        <begin position="157"/>
        <end position="170"/>
    </location>
</feature>
<dbReference type="Proteomes" id="UP000235392">
    <property type="component" value="Unassembled WGS sequence"/>
</dbReference>
<reference evidence="2 3" key="1">
    <citation type="submission" date="2017-11" db="EMBL/GenBank/DDBJ databases">
        <title>De novo assembly and phasing of dikaryotic genomes from two isolates of Puccinia coronata f. sp. avenae, the causal agent of oat crown rust.</title>
        <authorList>
            <person name="Miller M.E."/>
            <person name="Zhang Y."/>
            <person name="Omidvar V."/>
            <person name="Sperschneider J."/>
            <person name="Schwessinger B."/>
            <person name="Raley C."/>
            <person name="Palmer J.M."/>
            <person name="Garnica D."/>
            <person name="Upadhyaya N."/>
            <person name="Rathjen J."/>
            <person name="Taylor J.M."/>
            <person name="Park R.F."/>
            <person name="Dodds P.N."/>
            <person name="Hirsch C.D."/>
            <person name="Kianian S.F."/>
            <person name="Figueroa M."/>
        </authorList>
    </citation>
    <scope>NUCLEOTIDE SEQUENCE [LARGE SCALE GENOMIC DNA]</scope>
    <source>
        <strain evidence="2">12SD80</strain>
    </source>
</reference>
<feature type="region of interest" description="Disordered" evidence="1">
    <location>
        <begin position="79"/>
        <end position="100"/>
    </location>
</feature>
<protein>
    <submittedName>
        <fullName evidence="2">Uncharacterized protein</fullName>
    </submittedName>
</protein>
<dbReference type="EMBL" id="PGCI01000634">
    <property type="protein sequence ID" value="PLW23422.1"/>
    <property type="molecule type" value="Genomic_DNA"/>
</dbReference>
<feature type="region of interest" description="Disordered" evidence="1">
    <location>
        <begin position="115"/>
        <end position="226"/>
    </location>
</feature>
<accession>A0A2N5TD59</accession>
<proteinExistence type="predicted"/>
<feature type="compositionally biased region" description="Polar residues" evidence="1">
    <location>
        <begin position="84"/>
        <end position="97"/>
    </location>
</feature>
<evidence type="ECO:0000313" key="3">
    <source>
        <dbReference type="Proteomes" id="UP000235392"/>
    </source>
</evidence>
<evidence type="ECO:0000313" key="2">
    <source>
        <dbReference type="EMBL" id="PLW23422.1"/>
    </source>
</evidence>
<feature type="compositionally biased region" description="Basic residues" evidence="1">
    <location>
        <begin position="130"/>
        <end position="156"/>
    </location>
</feature>
<evidence type="ECO:0000256" key="1">
    <source>
        <dbReference type="SAM" id="MobiDB-lite"/>
    </source>
</evidence>
<organism evidence="2 3">
    <name type="scientific">Puccinia coronata f. sp. avenae</name>
    <dbReference type="NCBI Taxonomy" id="200324"/>
    <lineage>
        <taxon>Eukaryota</taxon>
        <taxon>Fungi</taxon>
        <taxon>Dikarya</taxon>
        <taxon>Basidiomycota</taxon>
        <taxon>Pucciniomycotina</taxon>
        <taxon>Pucciniomycetes</taxon>
        <taxon>Pucciniales</taxon>
        <taxon>Pucciniaceae</taxon>
        <taxon>Puccinia</taxon>
    </lineage>
</organism>
<name>A0A2N5TD59_9BASI</name>
<sequence length="226" mass="24834">MAPPVKESTSQASLPSAWTAPNQLSVANLQILLSKHDVPYNKSKDKKEALLMYYSHLVHNAISRDSLVRIYEALQEKQLDPQLGDNSSGPQGTQSTDVPADLDDNQVLVAPNDHLGKHAQSDSSSEGRTHRPPPKRKTPPRKVPPRKHQTRARTSRTPRNPVSRNPNTDKPSYPRVLVPSSRPSSLPKSNDHAPSPAISSRPASNTQPQSPPFAPPLVFYQCHPSP</sequence>
<gene>
    <name evidence="2" type="ORF">PCASD_14738</name>
</gene>
<dbReference type="AlphaFoldDB" id="A0A2N5TD59"/>
<comment type="caution">
    <text evidence="2">The sequence shown here is derived from an EMBL/GenBank/DDBJ whole genome shotgun (WGS) entry which is preliminary data.</text>
</comment>